<evidence type="ECO:0000313" key="1">
    <source>
        <dbReference type="Proteomes" id="UP000095287"/>
    </source>
</evidence>
<sequence>MDTVPRLFMESVCLCLVYRYSIRESIKMPSNWGQICTARSQKIHTLRVYLDENSKKIYAATQHLMNNCCSKADALECVELKFITNFQIETCTFDPRIMIPRWCKEISLDDLQRLVNFIRPVRIERHPLRNDYGSLSTLTLRRGSEWINRRLLSLRFPVDAVYLQVSKECEEADEFFEAAGPLYYFRYEGPVLKESTVDALIDKFIPIDEGRFLMYQSVSKAQIKRLVEKCVFYEKKVWLMVIPDFSTSTIKLTDLFDFDEYYSETEVLEQGMEVRCTNQGEERLKLQVRWLHAGWIEWEWRDASLNWRV</sequence>
<dbReference type="AlphaFoldDB" id="A0A1I8AMJ7"/>
<accession>A0A1I8AMJ7</accession>
<protein>
    <submittedName>
        <fullName evidence="2">FTH domain-containing protein</fullName>
    </submittedName>
</protein>
<dbReference type="Proteomes" id="UP000095287">
    <property type="component" value="Unplaced"/>
</dbReference>
<reference evidence="2" key="1">
    <citation type="submission" date="2016-11" db="UniProtKB">
        <authorList>
            <consortium name="WormBaseParasite"/>
        </authorList>
    </citation>
    <scope>IDENTIFICATION</scope>
</reference>
<proteinExistence type="predicted"/>
<evidence type="ECO:0000313" key="2">
    <source>
        <dbReference type="WBParaSite" id="L893_g7150.t1"/>
    </source>
</evidence>
<dbReference type="WBParaSite" id="L893_g7150.t1">
    <property type="protein sequence ID" value="L893_g7150.t1"/>
    <property type="gene ID" value="L893_g7150"/>
</dbReference>
<name>A0A1I8AMJ7_9BILA</name>
<keyword evidence="1" id="KW-1185">Reference proteome</keyword>
<organism evidence="1 2">
    <name type="scientific">Steinernema glaseri</name>
    <dbReference type="NCBI Taxonomy" id="37863"/>
    <lineage>
        <taxon>Eukaryota</taxon>
        <taxon>Metazoa</taxon>
        <taxon>Ecdysozoa</taxon>
        <taxon>Nematoda</taxon>
        <taxon>Chromadorea</taxon>
        <taxon>Rhabditida</taxon>
        <taxon>Tylenchina</taxon>
        <taxon>Panagrolaimomorpha</taxon>
        <taxon>Strongyloidoidea</taxon>
        <taxon>Steinernematidae</taxon>
        <taxon>Steinernema</taxon>
    </lineage>
</organism>